<protein>
    <submittedName>
        <fullName evidence="1">Uncharacterized protein</fullName>
    </submittedName>
</protein>
<organism evidence="1 2">
    <name type="scientific">Thermocladium modestius</name>
    <dbReference type="NCBI Taxonomy" id="62609"/>
    <lineage>
        <taxon>Archaea</taxon>
        <taxon>Thermoproteota</taxon>
        <taxon>Thermoprotei</taxon>
        <taxon>Thermoproteales</taxon>
        <taxon>Thermoproteaceae</taxon>
        <taxon>Thermocladium</taxon>
    </lineage>
</organism>
<dbReference type="Proteomes" id="UP000610960">
    <property type="component" value="Unassembled WGS sequence"/>
</dbReference>
<dbReference type="RefSeq" id="WP_188595833.1">
    <property type="nucleotide sequence ID" value="NZ_BMNL01000001.1"/>
</dbReference>
<reference evidence="1" key="1">
    <citation type="journal article" date="2014" name="Int. J. Syst. Evol. Microbiol.">
        <title>Complete genome sequence of Corynebacterium casei LMG S-19264T (=DSM 44701T), isolated from a smear-ripened cheese.</title>
        <authorList>
            <consortium name="US DOE Joint Genome Institute (JGI-PGF)"/>
            <person name="Walter F."/>
            <person name="Albersmeier A."/>
            <person name="Kalinowski J."/>
            <person name="Ruckert C."/>
        </authorList>
    </citation>
    <scope>NUCLEOTIDE SEQUENCE</scope>
    <source>
        <strain evidence="1">JCM 10088</strain>
    </source>
</reference>
<accession>A0A830GWL2</accession>
<dbReference type="EMBL" id="BMNL01000001">
    <property type="protein sequence ID" value="GGP19737.1"/>
    <property type="molecule type" value="Genomic_DNA"/>
</dbReference>
<dbReference type="AlphaFoldDB" id="A0A830GWL2"/>
<evidence type="ECO:0000313" key="2">
    <source>
        <dbReference type="Proteomes" id="UP000610960"/>
    </source>
</evidence>
<proteinExistence type="predicted"/>
<sequence>MLPVDSEKKPLTSWGADRRLELDELMGLLGSASGIAVVGRKLWNEGNTEYGVIIIDVDDVDVGNNVLTQVFGDDWRRRLCG</sequence>
<evidence type="ECO:0000313" key="1">
    <source>
        <dbReference type="EMBL" id="GGP19737.1"/>
    </source>
</evidence>
<reference evidence="1" key="2">
    <citation type="submission" date="2020-09" db="EMBL/GenBank/DDBJ databases">
        <authorList>
            <person name="Sun Q."/>
            <person name="Ohkuma M."/>
        </authorList>
    </citation>
    <scope>NUCLEOTIDE SEQUENCE</scope>
    <source>
        <strain evidence="1">JCM 10088</strain>
    </source>
</reference>
<comment type="caution">
    <text evidence="1">The sequence shown here is derived from an EMBL/GenBank/DDBJ whole genome shotgun (WGS) entry which is preliminary data.</text>
</comment>
<name>A0A830GWL2_9CREN</name>
<gene>
    <name evidence="1" type="ORF">GCM10007981_04630</name>
</gene>
<keyword evidence="2" id="KW-1185">Reference proteome</keyword>